<dbReference type="AlphaFoldDB" id="A0A125R0R9"/>
<dbReference type="EMBL" id="CP014226">
    <property type="protein sequence ID" value="AMD02586.1"/>
    <property type="molecule type" value="Genomic_DNA"/>
</dbReference>
<dbReference type="KEGG" id="hco:LOKO_03546"/>
<gene>
    <name evidence="1" type="primary">gpgP</name>
    <name evidence="1" type="ORF">LOKO_03546</name>
</gene>
<dbReference type="EC" id="3.1.3.-" evidence="1"/>
<sequence length="196" mass="21833">MSNGFLNASTQRRNRYLLMRHGHSQANAQGLIISTPERGLEAFGLSSQGIAQLDALLLDWRWPTPTRILHSDFLRTTETAARVATHFALPLQREPRLRERNFGDFEGQADDQYPCVWALDTRSAEHVEHGVESVVSVAERMQAVIEELEHSTAGETVLLVSHGDPLQILLTALKGRPLSQHRDQEPLAPASLTVLS</sequence>
<dbReference type="OrthoDB" id="9793115at2"/>
<dbReference type="InterPro" id="IPR029033">
    <property type="entry name" value="His_PPase_superfam"/>
</dbReference>
<organism evidence="1 2">
    <name type="scientific">Halomonas chromatireducens</name>
    <dbReference type="NCBI Taxonomy" id="507626"/>
    <lineage>
        <taxon>Bacteria</taxon>
        <taxon>Pseudomonadati</taxon>
        <taxon>Pseudomonadota</taxon>
        <taxon>Gammaproteobacteria</taxon>
        <taxon>Oceanospirillales</taxon>
        <taxon>Halomonadaceae</taxon>
        <taxon>Halomonas</taxon>
    </lineage>
</organism>
<dbReference type="PANTHER" id="PTHR47821:SF2">
    <property type="entry name" value="PHOSPHOGLYCERATE MUTASE FAMILY PROTEIN"/>
    <property type="match status" value="1"/>
</dbReference>
<dbReference type="STRING" id="507626.LOKO_03546"/>
<keyword evidence="1" id="KW-0378">Hydrolase</keyword>
<dbReference type="Proteomes" id="UP000063387">
    <property type="component" value="Chromosome"/>
</dbReference>
<protein>
    <submittedName>
        <fullName evidence="1">Glucosyl-3-phosphoglycerate phosphatase</fullName>
        <ecNumber evidence="1">3.1.3.-</ecNumber>
    </submittedName>
</protein>
<dbReference type="SUPFAM" id="SSF53254">
    <property type="entry name" value="Phosphoglycerate mutase-like"/>
    <property type="match status" value="1"/>
</dbReference>
<dbReference type="RefSeq" id="WP_066451966.1">
    <property type="nucleotide sequence ID" value="NZ_CP014226.1"/>
</dbReference>
<dbReference type="Gene3D" id="3.40.50.1240">
    <property type="entry name" value="Phosphoglycerate mutase-like"/>
    <property type="match status" value="1"/>
</dbReference>
<dbReference type="PIRSF" id="PIRSF000709">
    <property type="entry name" value="6PFK_2-Ptase"/>
    <property type="match status" value="1"/>
</dbReference>
<reference evidence="1 2" key="1">
    <citation type="journal article" date="2016" name="Genome Announc.">
        <title>Draft Genome Sequence of 'Halomonas chromatireducens' Strain AGD 8-3, a Haloalkaliphilic Chromate- and Selenite-Reducing Gammaproteobacterium.</title>
        <authorList>
            <person name="Sharko F.S."/>
            <person name="Shapovalova A.A."/>
            <person name="Tsygankova S.V."/>
            <person name="Komova A.V."/>
            <person name="Boulygina E.S."/>
            <person name="Teslyuk A.B."/>
            <person name="Gotovtsev P.M."/>
            <person name="Namsaraev Z.B."/>
            <person name="Khijniak T.V."/>
            <person name="Nedoluzhko A.V."/>
            <person name="Vasilov R.G."/>
        </authorList>
    </citation>
    <scope>NUCLEOTIDE SEQUENCE [LARGE SCALE GENOMIC DNA]</scope>
    <source>
        <strain evidence="1 2">AGD 8-3</strain>
    </source>
</reference>
<evidence type="ECO:0000313" key="2">
    <source>
        <dbReference type="Proteomes" id="UP000063387"/>
    </source>
</evidence>
<reference evidence="1 2" key="2">
    <citation type="submission" date="2016-02" db="EMBL/GenBank/DDBJ databases">
        <authorList>
            <person name="Wen L."/>
            <person name="He K."/>
            <person name="Yang H."/>
        </authorList>
    </citation>
    <scope>NUCLEOTIDE SEQUENCE [LARGE SCALE GENOMIC DNA]</scope>
    <source>
        <strain evidence="1 2">AGD 8-3</strain>
    </source>
</reference>
<name>A0A125R0R9_9GAMM</name>
<dbReference type="InterPro" id="IPR013078">
    <property type="entry name" value="His_Pase_superF_clade-1"/>
</dbReference>
<keyword evidence="2" id="KW-1185">Reference proteome</keyword>
<accession>A0A125R0R9</accession>
<evidence type="ECO:0000313" key="1">
    <source>
        <dbReference type="EMBL" id="AMD02586.1"/>
    </source>
</evidence>
<dbReference type="SMART" id="SM00855">
    <property type="entry name" value="PGAM"/>
    <property type="match status" value="1"/>
</dbReference>
<proteinExistence type="predicted"/>
<dbReference type="PATRIC" id="fig|507626.3.peg.3546"/>
<dbReference type="CDD" id="cd07067">
    <property type="entry name" value="HP_PGM_like"/>
    <property type="match status" value="1"/>
</dbReference>
<dbReference type="Pfam" id="PF00300">
    <property type="entry name" value="His_Phos_1"/>
    <property type="match status" value="1"/>
</dbReference>
<dbReference type="GO" id="GO:0016787">
    <property type="term" value="F:hydrolase activity"/>
    <property type="evidence" value="ECO:0007669"/>
    <property type="project" value="UniProtKB-KW"/>
</dbReference>
<dbReference type="PANTHER" id="PTHR47821">
    <property type="entry name" value="PHOSPHOGLYCERATE MUTASE FAMILY PROTEIN"/>
    <property type="match status" value="1"/>
</dbReference>